<proteinExistence type="predicted"/>
<dbReference type="EMBL" id="CP021983">
    <property type="protein sequence ID" value="ASC71898.1"/>
    <property type="molecule type" value="Genomic_DNA"/>
</dbReference>
<dbReference type="KEGG" id="hhg:XM38_028520"/>
<evidence type="ECO:0000259" key="1">
    <source>
        <dbReference type="Pfam" id="PF04002"/>
    </source>
</evidence>
<organism evidence="2 3">
    <name type="scientific">Halomicronema hongdechloris C2206</name>
    <dbReference type="NCBI Taxonomy" id="1641165"/>
    <lineage>
        <taxon>Bacteria</taxon>
        <taxon>Bacillati</taxon>
        <taxon>Cyanobacteriota</taxon>
        <taxon>Cyanophyceae</taxon>
        <taxon>Nodosilineales</taxon>
        <taxon>Nodosilineaceae</taxon>
        <taxon>Halomicronema</taxon>
    </lineage>
</organism>
<dbReference type="Proteomes" id="UP000191901">
    <property type="component" value="Chromosome"/>
</dbReference>
<dbReference type="Gene3D" id="3.40.140.10">
    <property type="entry name" value="Cytidine Deaminase, domain 2"/>
    <property type="match status" value="1"/>
</dbReference>
<evidence type="ECO:0000313" key="2">
    <source>
        <dbReference type="EMBL" id="ASC71898.1"/>
    </source>
</evidence>
<evidence type="ECO:0000313" key="3">
    <source>
        <dbReference type="Proteomes" id="UP000191901"/>
    </source>
</evidence>
<accession>A0A1Z3HNK9</accession>
<feature type="domain" description="RadC-like JAB" evidence="1">
    <location>
        <begin position="3"/>
        <end position="53"/>
    </location>
</feature>
<protein>
    <recommendedName>
        <fullName evidence="1">RadC-like JAB domain-containing protein</fullName>
    </recommendedName>
</protein>
<reference evidence="2 3" key="1">
    <citation type="journal article" date="2016" name="Biochim. Biophys. Acta">
        <title>Characterization of red-shifted phycobilisomes isolated from the chlorophyll f-containing cyanobacterium Halomicronema hongdechloris.</title>
        <authorList>
            <person name="Li Y."/>
            <person name="Lin Y."/>
            <person name="Garvey C.J."/>
            <person name="Birch D."/>
            <person name="Corkery R.W."/>
            <person name="Loughlin P.C."/>
            <person name="Scheer H."/>
            <person name="Willows R.D."/>
            <person name="Chen M."/>
        </authorList>
    </citation>
    <scope>NUCLEOTIDE SEQUENCE [LARGE SCALE GENOMIC DNA]</scope>
    <source>
        <strain evidence="2 3">C2206</strain>
    </source>
</reference>
<keyword evidence="3" id="KW-1185">Reference proteome</keyword>
<gene>
    <name evidence="2" type="ORF">XM38_028520</name>
</gene>
<name>A0A1Z3HNK9_9CYAN</name>
<dbReference type="STRING" id="1641165.XM38_08355"/>
<sequence length="64" mass="7378">MWRSQECFAIILLDIKRRLLRLQVVTIGTATETLAHPHDVFRAVIHREATRIIPMARATSRLSP</sequence>
<dbReference type="InterPro" id="IPR025657">
    <property type="entry name" value="RadC_JAB"/>
</dbReference>
<dbReference type="AlphaFoldDB" id="A0A1Z3HNK9"/>
<dbReference type="Pfam" id="PF04002">
    <property type="entry name" value="RadC"/>
    <property type="match status" value="1"/>
</dbReference>